<evidence type="ECO:0000256" key="5">
    <source>
        <dbReference type="ARBA" id="ARBA00023274"/>
    </source>
</evidence>
<evidence type="ECO:0000256" key="6">
    <source>
        <dbReference type="PIRNR" id="PIRNR029764"/>
    </source>
</evidence>
<dbReference type="GO" id="GO:0003735">
    <property type="term" value="F:structural constituent of ribosome"/>
    <property type="evidence" value="ECO:0007669"/>
    <property type="project" value="UniProtKB-UniRule"/>
</dbReference>
<comment type="similarity">
    <text evidence="2">Belongs to the mitochondrion-specific ribosomal protein mS23 family.</text>
</comment>
<gene>
    <name evidence="8" type="ORF">DAPK24_050800</name>
</gene>
<evidence type="ECO:0000313" key="8">
    <source>
        <dbReference type="EMBL" id="GMM48482.1"/>
    </source>
</evidence>
<evidence type="ECO:0000313" key="9">
    <source>
        <dbReference type="Proteomes" id="UP001378960"/>
    </source>
</evidence>
<protein>
    <recommendedName>
        <fullName evidence="6">37S ribosomal protein S25, mitochondrial</fullName>
    </recommendedName>
</protein>
<keyword evidence="3 6" id="KW-0689">Ribosomal protein</keyword>
<evidence type="ECO:0000256" key="2">
    <source>
        <dbReference type="ARBA" id="ARBA00009864"/>
    </source>
</evidence>
<organism evidence="8 9">
    <name type="scientific">Pichia kluyveri</name>
    <name type="common">Yeast</name>
    <dbReference type="NCBI Taxonomy" id="36015"/>
    <lineage>
        <taxon>Eukaryota</taxon>
        <taxon>Fungi</taxon>
        <taxon>Dikarya</taxon>
        <taxon>Ascomycota</taxon>
        <taxon>Saccharomycotina</taxon>
        <taxon>Pichiomycetes</taxon>
        <taxon>Pichiales</taxon>
        <taxon>Pichiaceae</taxon>
        <taxon>Pichia</taxon>
    </lineage>
</organism>
<comment type="caution">
    <text evidence="8">The sequence shown here is derived from an EMBL/GenBank/DDBJ whole genome shotgun (WGS) entry which is preliminary data.</text>
</comment>
<dbReference type="EMBL" id="BTGB01000009">
    <property type="protein sequence ID" value="GMM48482.1"/>
    <property type="molecule type" value="Genomic_DNA"/>
</dbReference>
<proteinExistence type="inferred from homology"/>
<comment type="subcellular location">
    <subcellularLocation>
        <location evidence="1 6">Mitochondrion</location>
    </subcellularLocation>
</comment>
<keyword evidence="5 6" id="KW-0687">Ribonucleoprotein</keyword>
<dbReference type="PANTHER" id="PTHR37799:SF1">
    <property type="entry name" value="SMALL RIBOSOMAL SUBUNIT PROTEIN MS23"/>
    <property type="match status" value="1"/>
</dbReference>
<keyword evidence="9" id="KW-1185">Reference proteome</keyword>
<evidence type="ECO:0000256" key="7">
    <source>
        <dbReference type="SAM" id="MobiDB-lite"/>
    </source>
</evidence>
<evidence type="ECO:0000256" key="1">
    <source>
        <dbReference type="ARBA" id="ARBA00004173"/>
    </source>
</evidence>
<dbReference type="Proteomes" id="UP001378960">
    <property type="component" value="Unassembled WGS sequence"/>
</dbReference>
<sequence length="268" mass="31100">MNSIKAANQVLQRTSEYLNSGLVSSQPAWYKALAYHPPKHAFNKTVRQDILENVKNEEISAISEINDKLSNGYYITRIKSLPKEKVTKLLRSQKLHYIEDDLRLLFYKQHPWELADAKNMVENEYNLANVNCDWSHLRQFNKKLDGESVVQRTLYLMDNENKPLLQAYEESKFEYYRLKIQDETEMNISREESEMFGAIYPSTYIEDGFAKESEVLEKWSSDAIKQNEILSAKSNNNNSSSTASSNTVQPQTQTRATRSEDQIFDSLT</sequence>
<comment type="subunit">
    <text evidence="6">Component of the mitochondrial small ribosomal subunit.</text>
</comment>
<dbReference type="AlphaFoldDB" id="A0AAV5RBA2"/>
<evidence type="ECO:0000256" key="4">
    <source>
        <dbReference type="ARBA" id="ARBA00023128"/>
    </source>
</evidence>
<dbReference type="PIRSF" id="PIRSF029764">
    <property type="entry name" value="RSM25"/>
    <property type="match status" value="1"/>
</dbReference>
<reference evidence="8 9" key="1">
    <citation type="journal article" date="2023" name="Elife">
        <title>Identification of key yeast species and microbe-microbe interactions impacting larval growth of Drosophila in the wild.</title>
        <authorList>
            <person name="Mure A."/>
            <person name="Sugiura Y."/>
            <person name="Maeda R."/>
            <person name="Honda K."/>
            <person name="Sakurai N."/>
            <person name="Takahashi Y."/>
            <person name="Watada M."/>
            <person name="Katoh T."/>
            <person name="Gotoh A."/>
            <person name="Gotoh Y."/>
            <person name="Taniguchi I."/>
            <person name="Nakamura K."/>
            <person name="Hayashi T."/>
            <person name="Katayama T."/>
            <person name="Uemura T."/>
            <person name="Hattori Y."/>
        </authorList>
    </citation>
    <scope>NUCLEOTIDE SEQUENCE [LARGE SCALE GENOMIC DNA]</scope>
    <source>
        <strain evidence="8 9">PK-24</strain>
    </source>
</reference>
<feature type="region of interest" description="Disordered" evidence="7">
    <location>
        <begin position="230"/>
        <end position="268"/>
    </location>
</feature>
<dbReference type="Pfam" id="PF13741">
    <property type="entry name" value="MRP-S25"/>
    <property type="match status" value="1"/>
</dbReference>
<dbReference type="PANTHER" id="PTHR37799">
    <property type="entry name" value="37S RIBOSOMAL PROTEIN S25, MITOCHONDRIAL"/>
    <property type="match status" value="1"/>
</dbReference>
<feature type="compositionally biased region" description="Low complexity" evidence="7">
    <location>
        <begin position="231"/>
        <end position="247"/>
    </location>
</feature>
<accession>A0AAV5RBA2</accession>
<keyword evidence="4 6" id="KW-0496">Mitochondrion</keyword>
<dbReference type="InterPro" id="IPR016939">
    <property type="entry name" value="Ribosomal_mS23_fun"/>
</dbReference>
<dbReference type="GO" id="GO:0005763">
    <property type="term" value="C:mitochondrial small ribosomal subunit"/>
    <property type="evidence" value="ECO:0007669"/>
    <property type="project" value="UniProtKB-UniRule"/>
</dbReference>
<name>A0AAV5RBA2_PICKL</name>
<evidence type="ECO:0000256" key="3">
    <source>
        <dbReference type="ARBA" id="ARBA00022980"/>
    </source>
</evidence>